<evidence type="ECO:0000256" key="5">
    <source>
        <dbReference type="ARBA" id="ARBA00022989"/>
    </source>
</evidence>
<dbReference type="Pfam" id="PF03062">
    <property type="entry name" value="MBOAT"/>
    <property type="match status" value="1"/>
</dbReference>
<feature type="transmembrane region" description="Helical" evidence="8">
    <location>
        <begin position="7"/>
        <end position="27"/>
    </location>
</feature>
<comment type="subcellular location">
    <subcellularLocation>
        <location evidence="1">Cell membrane</location>
        <topology evidence="1">Multi-pass membrane protein</topology>
    </subcellularLocation>
</comment>
<feature type="transmembrane region" description="Helical" evidence="8">
    <location>
        <begin position="145"/>
        <end position="165"/>
    </location>
</feature>
<dbReference type="GO" id="GO:0042121">
    <property type="term" value="P:alginic acid biosynthetic process"/>
    <property type="evidence" value="ECO:0007669"/>
    <property type="project" value="InterPro"/>
</dbReference>
<feature type="transmembrane region" description="Helical" evidence="8">
    <location>
        <begin position="429"/>
        <end position="454"/>
    </location>
</feature>
<evidence type="ECO:0000256" key="3">
    <source>
        <dbReference type="ARBA" id="ARBA00022475"/>
    </source>
</evidence>
<dbReference type="Proteomes" id="UP000264883">
    <property type="component" value="Chromosome"/>
</dbReference>
<dbReference type="InterPro" id="IPR028362">
    <property type="entry name" value="AlgI"/>
</dbReference>
<dbReference type="OrthoDB" id="9805788at2"/>
<dbReference type="GO" id="GO:0016746">
    <property type="term" value="F:acyltransferase activity"/>
    <property type="evidence" value="ECO:0007669"/>
    <property type="project" value="UniProtKB-KW"/>
</dbReference>
<evidence type="ECO:0000313" key="9">
    <source>
        <dbReference type="EMBL" id="ASW44115.1"/>
    </source>
</evidence>
<name>A0A343JF07_9CLOT</name>
<dbReference type="PIRSF" id="PIRSF500217">
    <property type="entry name" value="AlgI"/>
    <property type="match status" value="1"/>
</dbReference>
<evidence type="ECO:0000256" key="1">
    <source>
        <dbReference type="ARBA" id="ARBA00004651"/>
    </source>
</evidence>
<evidence type="ECO:0000256" key="7">
    <source>
        <dbReference type="PIRNR" id="PIRNR016636"/>
    </source>
</evidence>
<evidence type="ECO:0000256" key="6">
    <source>
        <dbReference type="ARBA" id="ARBA00023136"/>
    </source>
</evidence>
<evidence type="ECO:0000313" key="10">
    <source>
        <dbReference type="Proteomes" id="UP000264883"/>
    </source>
</evidence>
<keyword evidence="10" id="KW-1185">Reference proteome</keyword>
<keyword evidence="5 8" id="KW-1133">Transmembrane helix</keyword>
<dbReference type="GO" id="GO:0005886">
    <property type="term" value="C:plasma membrane"/>
    <property type="evidence" value="ECO:0007669"/>
    <property type="project" value="UniProtKB-SubCell"/>
</dbReference>
<sequence length="466" mass="54551">MVFSSIFFLYYFLPIVIILYFIVPFKFKNSILFLSSMFFYFYGEPKYTLLLLLSSFINYSSALAIGKSINIKVKKNYLIIALIINLGILLYYKYSNFFIANINLLFNSNIKFLQIIMPVGISFFTFQAISYLIDVYRGDVEADKNFISFSTYLCLFPQLIAGPIVRYKTIHKELFNRKHSFELFALGVRRFVIGLSKKVLLANILGKFSNDLLNLNEMSSLSYWAIALAFSLQIYFDFSGYSDMAIGLGLIFGFKFLENFNYPFIASSITDFWRRWHISLSTLFRDYLYIPLGGNRVSKLKWIRNIFIVWLLTGFWHGASWNFILWGLYFAVILLVEKLLIGNFLKKHKIFSHIYTILLVLISFVIFNGHNLKEVFFPLKQMFIPSNIKLINKETIYYINSYGRILLTAIISSTPIAKTRINKLRNKKSLDIIINFLEPLFLILTLLLNTAFLIDDSFNPFLYFRF</sequence>
<feature type="transmembrane region" description="Helical" evidence="8">
    <location>
        <begin position="77"/>
        <end position="92"/>
    </location>
</feature>
<keyword evidence="4 8" id="KW-0812">Transmembrane</keyword>
<dbReference type="PANTHER" id="PTHR13285">
    <property type="entry name" value="ACYLTRANSFERASE"/>
    <property type="match status" value="1"/>
</dbReference>
<feature type="transmembrane region" description="Helical" evidence="8">
    <location>
        <begin position="353"/>
        <end position="372"/>
    </location>
</feature>
<feature type="transmembrane region" description="Helical" evidence="8">
    <location>
        <begin position="112"/>
        <end position="133"/>
    </location>
</feature>
<keyword evidence="7" id="KW-0808">Transferase</keyword>
<organism evidence="9 10">
    <name type="scientific">Clostridium isatidis</name>
    <dbReference type="NCBI Taxonomy" id="182773"/>
    <lineage>
        <taxon>Bacteria</taxon>
        <taxon>Bacillati</taxon>
        <taxon>Bacillota</taxon>
        <taxon>Clostridia</taxon>
        <taxon>Eubacteriales</taxon>
        <taxon>Clostridiaceae</taxon>
        <taxon>Clostridium</taxon>
    </lineage>
</organism>
<evidence type="ECO:0000256" key="2">
    <source>
        <dbReference type="ARBA" id="ARBA00010323"/>
    </source>
</evidence>
<dbReference type="AlphaFoldDB" id="A0A343JF07"/>
<feature type="transmembrane region" description="Helical" evidence="8">
    <location>
        <begin position="47"/>
        <end position="65"/>
    </location>
</feature>
<evidence type="ECO:0000256" key="8">
    <source>
        <dbReference type="SAM" id="Phobius"/>
    </source>
</evidence>
<accession>A0A343JF07</accession>
<comment type="similarity">
    <text evidence="2 7">Belongs to the membrane-bound acyltransferase family.</text>
</comment>
<dbReference type="InterPro" id="IPR024194">
    <property type="entry name" value="Ac/AlaTfrase_AlgI/DltB"/>
</dbReference>
<dbReference type="KEGG" id="cia:BEN51_11700"/>
<keyword evidence="7" id="KW-0012">Acyltransferase</keyword>
<reference evidence="9 10" key="1">
    <citation type="submission" date="2016-08" db="EMBL/GenBank/DDBJ databases">
        <title>Complete Genome Sequence Of The Indigo Reducing Clostridium isatidis DSM15098.</title>
        <authorList>
            <person name="Little G.T."/>
            <person name="Minton N.P."/>
        </authorList>
    </citation>
    <scope>NUCLEOTIDE SEQUENCE [LARGE SCALE GENOMIC DNA]</scope>
    <source>
        <strain evidence="9 10">DSM 15098</strain>
    </source>
</reference>
<dbReference type="PIRSF" id="PIRSF016636">
    <property type="entry name" value="AlgI_DltB"/>
    <property type="match status" value="1"/>
</dbReference>
<dbReference type="InterPro" id="IPR004299">
    <property type="entry name" value="MBOAT_fam"/>
</dbReference>
<proteinExistence type="inferred from homology"/>
<protein>
    <submittedName>
        <fullName evidence="9">Transcriptional regulator</fullName>
    </submittedName>
</protein>
<feature type="transmembrane region" description="Helical" evidence="8">
    <location>
        <begin position="323"/>
        <end position="341"/>
    </location>
</feature>
<keyword evidence="6 7" id="KW-0472">Membrane</keyword>
<dbReference type="InterPro" id="IPR051085">
    <property type="entry name" value="MB_O-acyltransferase"/>
</dbReference>
<evidence type="ECO:0000256" key="4">
    <source>
        <dbReference type="ARBA" id="ARBA00022692"/>
    </source>
</evidence>
<dbReference type="PANTHER" id="PTHR13285:SF18">
    <property type="entry name" value="PROTEIN-CYSTEINE N-PALMITOYLTRANSFERASE RASP"/>
    <property type="match status" value="1"/>
</dbReference>
<gene>
    <name evidence="9" type="ORF">BEN51_11700</name>
</gene>
<keyword evidence="3 7" id="KW-1003">Cell membrane</keyword>
<dbReference type="EMBL" id="CP016786">
    <property type="protein sequence ID" value="ASW44115.1"/>
    <property type="molecule type" value="Genomic_DNA"/>
</dbReference>